<dbReference type="Gramene" id="AET6Gv20028400.2">
    <property type="protein sequence ID" value="AET6Gv20028400.2"/>
    <property type="gene ID" value="AET6Gv20028400"/>
</dbReference>
<feature type="compositionally biased region" description="Basic residues" evidence="1">
    <location>
        <begin position="131"/>
        <end position="143"/>
    </location>
</feature>
<reference evidence="2" key="5">
    <citation type="journal article" date="2021" name="G3 (Bethesda)">
        <title>Aegilops tauschii genome assembly Aet v5.0 features greater sequence contiguity and improved annotation.</title>
        <authorList>
            <person name="Wang L."/>
            <person name="Zhu T."/>
            <person name="Rodriguez J.C."/>
            <person name="Deal K.R."/>
            <person name="Dubcovsky J."/>
            <person name="McGuire P.E."/>
            <person name="Lux T."/>
            <person name="Spannagl M."/>
            <person name="Mayer K.F.X."/>
            <person name="Baldrich P."/>
            <person name="Meyers B.C."/>
            <person name="Huo N."/>
            <person name="Gu Y.Q."/>
            <person name="Zhou H."/>
            <person name="Devos K.M."/>
            <person name="Bennetzen J.L."/>
            <person name="Unver T."/>
            <person name="Budak H."/>
            <person name="Gulick P.J."/>
            <person name="Galiba G."/>
            <person name="Kalapos B."/>
            <person name="Nelson D.R."/>
            <person name="Li P."/>
            <person name="You F.M."/>
            <person name="Luo M.C."/>
            <person name="Dvorak J."/>
        </authorList>
    </citation>
    <scope>NUCLEOTIDE SEQUENCE [LARGE SCALE GENOMIC DNA]</scope>
    <source>
        <strain evidence="2">cv. AL8/78</strain>
    </source>
</reference>
<reference evidence="3" key="2">
    <citation type="journal article" date="2017" name="Nat. Plants">
        <title>The Aegilops tauschii genome reveals multiple impacts of transposons.</title>
        <authorList>
            <person name="Zhao G."/>
            <person name="Zou C."/>
            <person name="Li K."/>
            <person name="Wang K."/>
            <person name="Li T."/>
            <person name="Gao L."/>
            <person name="Zhang X."/>
            <person name="Wang H."/>
            <person name="Yang Z."/>
            <person name="Liu X."/>
            <person name="Jiang W."/>
            <person name="Mao L."/>
            <person name="Kong X."/>
            <person name="Jiao Y."/>
            <person name="Jia J."/>
        </authorList>
    </citation>
    <scope>NUCLEOTIDE SEQUENCE [LARGE SCALE GENOMIC DNA]</scope>
    <source>
        <strain evidence="3">cv. AL8/78</strain>
    </source>
</reference>
<evidence type="ECO:0000313" key="2">
    <source>
        <dbReference type="EnsemblPlants" id="AET6Gv20028400.2"/>
    </source>
</evidence>
<feature type="compositionally biased region" description="Pro residues" evidence="1">
    <location>
        <begin position="144"/>
        <end position="157"/>
    </location>
</feature>
<feature type="region of interest" description="Disordered" evidence="1">
    <location>
        <begin position="122"/>
        <end position="157"/>
    </location>
</feature>
<dbReference type="EnsemblPlants" id="AET6Gv20028400.2">
    <property type="protein sequence ID" value="AET6Gv20028400.2"/>
    <property type="gene ID" value="AET6Gv20028400"/>
</dbReference>
<feature type="compositionally biased region" description="Low complexity" evidence="1">
    <location>
        <begin position="97"/>
        <end position="107"/>
    </location>
</feature>
<reference evidence="2" key="4">
    <citation type="submission" date="2019-03" db="UniProtKB">
        <authorList>
            <consortium name="EnsemblPlants"/>
        </authorList>
    </citation>
    <scope>IDENTIFICATION</scope>
</reference>
<evidence type="ECO:0000313" key="3">
    <source>
        <dbReference type="Proteomes" id="UP000015105"/>
    </source>
</evidence>
<name>A0A453MQ73_AEGTS</name>
<keyword evidence="3" id="KW-1185">Reference proteome</keyword>
<reference evidence="3" key="1">
    <citation type="journal article" date="2014" name="Science">
        <title>Ancient hybridizations among the ancestral genomes of bread wheat.</title>
        <authorList>
            <consortium name="International Wheat Genome Sequencing Consortium,"/>
            <person name="Marcussen T."/>
            <person name="Sandve S.R."/>
            <person name="Heier L."/>
            <person name="Spannagl M."/>
            <person name="Pfeifer M."/>
            <person name="Jakobsen K.S."/>
            <person name="Wulff B.B."/>
            <person name="Steuernagel B."/>
            <person name="Mayer K.F."/>
            <person name="Olsen O.A."/>
        </authorList>
    </citation>
    <scope>NUCLEOTIDE SEQUENCE [LARGE SCALE GENOMIC DNA]</scope>
    <source>
        <strain evidence="3">cv. AL8/78</strain>
    </source>
</reference>
<evidence type="ECO:0000256" key="1">
    <source>
        <dbReference type="SAM" id="MobiDB-lite"/>
    </source>
</evidence>
<protein>
    <submittedName>
        <fullName evidence="2">Uncharacterized protein</fullName>
    </submittedName>
</protein>
<sequence>MQRANLALVRRRRGCCPPVQPAARRASPEFLHDAGRKPLSRSLSLLPSHVLSLNLSLLPFFRKQLPLPSMEPRRLRHEPIHPDLLCALPCNSRRRPQLSASSSSSSGRGRRLCLDRSPPLLRAGLPSPSRPHPHAAARSRLPPRRAPPPACGRRLPQPPPPAASWCPAAAELLLPCRDWTPCSSPTANTCSSPTPINGFPEPDLSCLL</sequence>
<proteinExistence type="predicted"/>
<accession>A0A453MQ73</accession>
<reference evidence="2" key="3">
    <citation type="journal article" date="2017" name="Nature">
        <title>Genome sequence of the progenitor of the wheat D genome Aegilops tauschii.</title>
        <authorList>
            <person name="Luo M.C."/>
            <person name="Gu Y.Q."/>
            <person name="Puiu D."/>
            <person name="Wang H."/>
            <person name="Twardziok S.O."/>
            <person name="Deal K.R."/>
            <person name="Huo N."/>
            <person name="Zhu T."/>
            <person name="Wang L."/>
            <person name="Wang Y."/>
            <person name="McGuire P.E."/>
            <person name="Liu S."/>
            <person name="Long H."/>
            <person name="Ramasamy R.K."/>
            <person name="Rodriguez J.C."/>
            <person name="Van S.L."/>
            <person name="Yuan L."/>
            <person name="Wang Z."/>
            <person name="Xia Z."/>
            <person name="Xiao L."/>
            <person name="Anderson O.D."/>
            <person name="Ouyang S."/>
            <person name="Liang Y."/>
            <person name="Zimin A.V."/>
            <person name="Pertea G."/>
            <person name="Qi P."/>
            <person name="Bennetzen J.L."/>
            <person name="Dai X."/>
            <person name="Dawson M.W."/>
            <person name="Muller H.G."/>
            <person name="Kugler K."/>
            <person name="Rivarola-Duarte L."/>
            <person name="Spannagl M."/>
            <person name="Mayer K.F.X."/>
            <person name="Lu F.H."/>
            <person name="Bevan M.W."/>
            <person name="Leroy P."/>
            <person name="Li P."/>
            <person name="You F.M."/>
            <person name="Sun Q."/>
            <person name="Liu Z."/>
            <person name="Lyons E."/>
            <person name="Wicker T."/>
            <person name="Salzberg S.L."/>
            <person name="Devos K.M."/>
            <person name="Dvorak J."/>
        </authorList>
    </citation>
    <scope>NUCLEOTIDE SEQUENCE [LARGE SCALE GENOMIC DNA]</scope>
    <source>
        <strain evidence="2">cv. AL8/78</strain>
    </source>
</reference>
<dbReference type="Proteomes" id="UP000015105">
    <property type="component" value="Chromosome 6D"/>
</dbReference>
<dbReference type="AlphaFoldDB" id="A0A453MQ73"/>
<feature type="region of interest" description="Disordered" evidence="1">
    <location>
        <begin position="94"/>
        <end position="113"/>
    </location>
</feature>
<organism evidence="2 3">
    <name type="scientific">Aegilops tauschii subsp. strangulata</name>
    <name type="common">Goatgrass</name>
    <dbReference type="NCBI Taxonomy" id="200361"/>
    <lineage>
        <taxon>Eukaryota</taxon>
        <taxon>Viridiplantae</taxon>
        <taxon>Streptophyta</taxon>
        <taxon>Embryophyta</taxon>
        <taxon>Tracheophyta</taxon>
        <taxon>Spermatophyta</taxon>
        <taxon>Magnoliopsida</taxon>
        <taxon>Liliopsida</taxon>
        <taxon>Poales</taxon>
        <taxon>Poaceae</taxon>
        <taxon>BOP clade</taxon>
        <taxon>Pooideae</taxon>
        <taxon>Triticodae</taxon>
        <taxon>Triticeae</taxon>
        <taxon>Triticinae</taxon>
        <taxon>Aegilops</taxon>
    </lineage>
</organism>